<keyword evidence="10" id="KW-1185">Reference proteome</keyword>
<comment type="subcellular location">
    <subcellularLocation>
        <location evidence="1 7">Cell membrane</location>
        <topology evidence="1 7">Multi-pass membrane protein</topology>
    </subcellularLocation>
</comment>
<evidence type="ECO:0000256" key="7">
    <source>
        <dbReference type="RuleBase" id="RU363032"/>
    </source>
</evidence>
<keyword evidence="5 7" id="KW-1133">Transmembrane helix</keyword>
<comment type="caution">
    <text evidence="9">The sequence shown here is derived from an EMBL/GenBank/DDBJ whole genome shotgun (WGS) entry which is preliminary data.</text>
</comment>
<evidence type="ECO:0000256" key="3">
    <source>
        <dbReference type="ARBA" id="ARBA00022475"/>
    </source>
</evidence>
<gene>
    <name evidence="9" type="ORF">PghCCS26_61580</name>
</gene>
<dbReference type="PANTHER" id="PTHR43744">
    <property type="entry name" value="ABC TRANSPORTER PERMEASE PROTEIN MG189-RELATED-RELATED"/>
    <property type="match status" value="1"/>
</dbReference>
<evidence type="ECO:0000313" key="9">
    <source>
        <dbReference type="EMBL" id="GMK49028.1"/>
    </source>
</evidence>
<evidence type="ECO:0000259" key="8">
    <source>
        <dbReference type="PROSITE" id="PS50928"/>
    </source>
</evidence>
<evidence type="ECO:0000256" key="5">
    <source>
        <dbReference type="ARBA" id="ARBA00022989"/>
    </source>
</evidence>
<feature type="transmembrane region" description="Helical" evidence="7">
    <location>
        <begin position="96"/>
        <end position="115"/>
    </location>
</feature>
<feature type="transmembrane region" description="Helical" evidence="7">
    <location>
        <begin position="201"/>
        <end position="226"/>
    </location>
</feature>
<evidence type="ECO:0000256" key="2">
    <source>
        <dbReference type="ARBA" id="ARBA00022448"/>
    </source>
</evidence>
<comment type="similarity">
    <text evidence="7">Belongs to the binding-protein-dependent transport system permease family.</text>
</comment>
<feature type="transmembrane region" description="Helical" evidence="7">
    <location>
        <begin position="31"/>
        <end position="53"/>
    </location>
</feature>
<dbReference type="InterPro" id="IPR000515">
    <property type="entry name" value="MetI-like"/>
</dbReference>
<dbReference type="RefSeq" id="WP_317982413.1">
    <property type="nucleotide sequence ID" value="NZ_BTCL01000045.1"/>
</dbReference>
<evidence type="ECO:0000313" key="10">
    <source>
        <dbReference type="Proteomes" id="UP001285921"/>
    </source>
</evidence>
<dbReference type="EMBL" id="BTCL01000045">
    <property type="protein sequence ID" value="GMK49028.1"/>
    <property type="molecule type" value="Genomic_DNA"/>
</dbReference>
<proteinExistence type="inferred from homology"/>
<reference evidence="9 10" key="1">
    <citation type="submission" date="2023-05" db="EMBL/GenBank/DDBJ databases">
        <title>Draft genome of Paenibacillus sp. CCS26.</title>
        <authorList>
            <person name="Akita H."/>
            <person name="Shinto Y."/>
            <person name="Kimura Z."/>
        </authorList>
    </citation>
    <scope>NUCLEOTIDE SEQUENCE [LARGE SCALE GENOMIC DNA]</scope>
    <source>
        <strain evidence="9 10">CCS26</strain>
    </source>
</reference>
<dbReference type="Proteomes" id="UP001285921">
    <property type="component" value="Unassembled WGS sequence"/>
</dbReference>
<keyword evidence="3" id="KW-1003">Cell membrane</keyword>
<feature type="domain" description="ABC transmembrane type-1" evidence="8">
    <location>
        <begin position="90"/>
        <end position="280"/>
    </location>
</feature>
<keyword evidence="2 7" id="KW-0813">Transport</keyword>
<keyword evidence="6 7" id="KW-0472">Membrane</keyword>
<dbReference type="CDD" id="cd06261">
    <property type="entry name" value="TM_PBP2"/>
    <property type="match status" value="1"/>
</dbReference>
<name>A0ABQ6NWR2_9BACL</name>
<feature type="transmembrane region" description="Helical" evidence="7">
    <location>
        <begin position="257"/>
        <end position="279"/>
    </location>
</feature>
<accession>A0ABQ6NWR2</accession>
<dbReference type="PROSITE" id="PS50928">
    <property type="entry name" value="ABC_TM1"/>
    <property type="match status" value="1"/>
</dbReference>
<feature type="transmembrane region" description="Helical" evidence="7">
    <location>
        <begin position="161"/>
        <end position="180"/>
    </location>
</feature>
<dbReference type="Gene3D" id="1.10.3720.10">
    <property type="entry name" value="MetI-like"/>
    <property type="match status" value="1"/>
</dbReference>
<evidence type="ECO:0000256" key="6">
    <source>
        <dbReference type="ARBA" id="ARBA00023136"/>
    </source>
</evidence>
<dbReference type="Pfam" id="PF00528">
    <property type="entry name" value="BPD_transp_1"/>
    <property type="match status" value="1"/>
</dbReference>
<evidence type="ECO:0000256" key="4">
    <source>
        <dbReference type="ARBA" id="ARBA00022692"/>
    </source>
</evidence>
<sequence>MSLETSLKKRAGTVTARPVSPSRAIAAALKYAVLLAAVFVILFPPYVVVLNAFKGNEEYAKSGVFDFPHSFANFDNFSTVFHRGDMLNAFMNTGTILVLSVLGNVLMGTMVAFALGRFNFKLKSWILGAYVAATLIPSVTTQVATFGIIKELGLFNSLYGPVLLYIGTDVVQIYLYLQFIRHIPYDLDENAMIEGASLFRIYRSIIFPLLAPATATAVILKSISIYNDMYIPYLYMPSQKLRVVSTGLMNFVGVNSAQWNVVCAALLIILIPTTILYLVMQRFIFSGIVNGSVK</sequence>
<organism evidence="9 10">
    <name type="scientific">Paenibacillus glycanilyticus</name>
    <dbReference type="NCBI Taxonomy" id="126569"/>
    <lineage>
        <taxon>Bacteria</taxon>
        <taxon>Bacillati</taxon>
        <taxon>Bacillota</taxon>
        <taxon>Bacilli</taxon>
        <taxon>Bacillales</taxon>
        <taxon>Paenibacillaceae</taxon>
        <taxon>Paenibacillus</taxon>
    </lineage>
</organism>
<keyword evidence="4 7" id="KW-0812">Transmembrane</keyword>
<dbReference type="SUPFAM" id="SSF161098">
    <property type="entry name" value="MetI-like"/>
    <property type="match status" value="1"/>
</dbReference>
<evidence type="ECO:0000256" key="1">
    <source>
        <dbReference type="ARBA" id="ARBA00004651"/>
    </source>
</evidence>
<feature type="transmembrane region" description="Helical" evidence="7">
    <location>
        <begin position="127"/>
        <end position="149"/>
    </location>
</feature>
<dbReference type="InterPro" id="IPR035906">
    <property type="entry name" value="MetI-like_sf"/>
</dbReference>
<dbReference type="PANTHER" id="PTHR43744:SF3">
    <property type="entry name" value="LACTOSE TRANSPORT SYSTEM PERMEASE PROTEIN LACG"/>
    <property type="match status" value="1"/>
</dbReference>
<protein>
    <submittedName>
        <fullName evidence="9">Sugar ABC transporter permease</fullName>
    </submittedName>
</protein>